<dbReference type="AlphaFoldDB" id="A0AAC9Z4T7"/>
<gene>
    <name evidence="2" type="ORF">CGC54_00650</name>
</gene>
<evidence type="ECO:0000256" key="1">
    <source>
        <dbReference type="SAM" id="Coils"/>
    </source>
</evidence>
<reference evidence="3" key="1">
    <citation type="submission" date="2017-06" db="EMBL/GenBank/DDBJ databases">
        <title>Capnocytophaga spp. assemblies.</title>
        <authorList>
            <person name="Gulvik C.A."/>
        </authorList>
    </citation>
    <scope>NUCLEOTIDE SEQUENCE [LARGE SCALE GENOMIC DNA]</scope>
    <source>
        <strain evidence="3">H3936</strain>
    </source>
</reference>
<dbReference type="EMBL" id="CP022389">
    <property type="protein sequence ID" value="ATA94804.1"/>
    <property type="molecule type" value="Genomic_DNA"/>
</dbReference>
<name>A0AAC9Z4T7_9FLAO</name>
<proteinExistence type="predicted"/>
<evidence type="ECO:0000313" key="2">
    <source>
        <dbReference type="EMBL" id="ATA94804.1"/>
    </source>
</evidence>
<evidence type="ECO:0000313" key="3">
    <source>
        <dbReference type="Proteomes" id="UP000243753"/>
    </source>
</evidence>
<accession>A0AAC9Z4T7</accession>
<keyword evidence="1" id="KW-0175">Coiled coil</keyword>
<dbReference type="Proteomes" id="UP000243753">
    <property type="component" value="Chromosome"/>
</dbReference>
<feature type="coiled-coil region" evidence="1">
    <location>
        <begin position="12"/>
        <end position="46"/>
    </location>
</feature>
<protein>
    <submittedName>
        <fullName evidence="2">Septum formation inhibitor</fullName>
    </submittedName>
</protein>
<sequence length="75" mass="9301">MLFFDTNSYLTHRELNKEIYKLNKQKQFLEKEIEKDKKNLQILNTTEGKEKLGRELYYLKREHEEIFIIEYDTIN</sequence>
<dbReference type="OMA" id="FFIWISF"/>
<organism evidence="2 3">
    <name type="scientific">Capnocytophaga canimorsus</name>
    <dbReference type="NCBI Taxonomy" id="28188"/>
    <lineage>
        <taxon>Bacteria</taxon>
        <taxon>Pseudomonadati</taxon>
        <taxon>Bacteroidota</taxon>
        <taxon>Flavobacteriia</taxon>
        <taxon>Flavobacteriales</taxon>
        <taxon>Flavobacteriaceae</taxon>
        <taxon>Capnocytophaga</taxon>
    </lineage>
</organism>